<accession>A0AAV5IAV9</accession>
<gene>
    <name evidence="1" type="ORF">SLEP1_g9519</name>
</gene>
<comment type="caution">
    <text evidence="1">The sequence shown here is derived from an EMBL/GenBank/DDBJ whole genome shotgun (WGS) entry which is preliminary data.</text>
</comment>
<name>A0AAV5IAV9_9ROSI</name>
<evidence type="ECO:0000313" key="1">
    <source>
        <dbReference type="EMBL" id="GKU96270.1"/>
    </source>
</evidence>
<sequence>MPPSCWVSKSLSSTFKSFHFPSPSPTPDLGSFVGSHLLNFMLYASETNDDDEEEGDEAADD</sequence>
<dbReference type="Proteomes" id="UP001054252">
    <property type="component" value="Unassembled WGS sequence"/>
</dbReference>
<organism evidence="1 2">
    <name type="scientific">Rubroshorea leprosula</name>
    <dbReference type="NCBI Taxonomy" id="152421"/>
    <lineage>
        <taxon>Eukaryota</taxon>
        <taxon>Viridiplantae</taxon>
        <taxon>Streptophyta</taxon>
        <taxon>Embryophyta</taxon>
        <taxon>Tracheophyta</taxon>
        <taxon>Spermatophyta</taxon>
        <taxon>Magnoliopsida</taxon>
        <taxon>eudicotyledons</taxon>
        <taxon>Gunneridae</taxon>
        <taxon>Pentapetalae</taxon>
        <taxon>rosids</taxon>
        <taxon>malvids</taxon>
        <taxon>Malvales</taxon>
        <taxon>Dipterocarpaceae</taxon>
        <taxon>Rubroshorea</taxon>
    </lineage>
</organism>
<evidence type="ECO:0000313" key="2">
    <source>
        <dbReference type="Proteomes" id="UP001054252"/>
    </source>
</evidence>
<protein>
    <submittedName>
        <fullName evidence="1">Uncharacterized protein</fullName>
    </submittedName>
</protein>
<proteinExistence type="predicted"/>
<dbReference type="EMBL" id="BPVZ01000010">
    <property type="protein sequence ID" value="GKU96270.1"/>
    <property type="molecule type" value="Genomic_DNA"/>
</dbReference>
<keyword evidence="2" id="KW-1185">Reference proteome</keyword>
<reference evidence="1 2" key="1">
    <citation type="journal article" date="2021" name="Commun. Biol.">
        <title>The genome of Shorea leprosula (Dipterocarpaceae) highlights the ecological relevance of drought in aseasonal tropical rainforests.</title>
        <authorList>
            <person name="Ng K.K.S."/>
            <person name="Kobayashi M.J."/>
            <person name="Fawcett J.A."/>
            <person name="Hatakeyama M."/>
            <person name="Paape T."/>
            <person name="Ng C.H."/>
            <person name="Ang C.C."/>
            <person name="Tnah L.H."/>
            <person name="Lee C.T."/>
            <person name="Nishiyama T."/>
            <person name="Sese J."/>
            <person name="O'Brien M.J."/>
            <person name="Copetti D."/>
            <person name="Mohd Noor M.I."/>
            <person name="Ong R.C."/>
            <person name="Putra M."/>
            <person name="Sireger I.Z."/>
            <person name="Indrioko S."/>
            <person name="Kosugi Y."/>
            <person name="Izuno A."/>
            <person name="Isagi Y."/>
            <person name="Lee S.L."/>
            <person name="Shimizu K.K."/>
        </authorList>
    </citation>
    <scope>NUCLEOTIDE SEQUENCE [LARGE SCALE GENOMIC DNA]</scope>
    <source>
        <strain evidence="1">214</strain>
    </source>
</reference>
<dbReference type="AlphaFoldDB" id="A0AAV5IAV9"/>